<evidence type="ECO:0000313" key="1">
    <source>
        <dbReference type="EMBL" id="SEL93555.1"/>
    </source>
</evidence>
<proteinExistence type="predicted"/>
<dbReference type="OrthoDB" id="8905727at2"/>
<evidence type="ECO:0000313" key="2">
    <source>
        <dbReference type="Proteomes" id="UP000199120"/>
    </source>
</evidence>
<accession>A0A1H7UA23</accession>
<dbReference type="AlphaFoldDB" id="A0A1H7UA23"/>
<dbReference type="STRING" id="416943.SAMN05445871_2499"/>
<reference evidence="2" key="1">
    <citation type="submission" date="2016-10" db="EMBL/GenBank/DDBJ databases">
        <authorList>
            <person name="Varghese N."/>
            <person name="Submissions S."/>
        </authorList>
    </citation>
    <scope>NUCLEOTIDE SEQUENCE [LARGE SCALE GENOMIC DNA]</scope>
    <source>
        <strain evidence="2">LMG 26416</strain>
    </source>
</reference>
<sequence length="134" mass="15383">MLIDPADFPFVWMRMNAQPIDRTTYAFAAFDALLARRRPFVFLNDEGLGDSRPERSPDELKEASLWMKQHRSDLQAFVKAAIFIEPDTEKRRANEPFTSVYERFWGYPMRIVASTDDAIGIARQLLNEASGHSG</sequence>
<keyword evidence="2" id="KW-1185">Reference proteome</keyword>
<dbReference type="EMBL" id="FOAJ01000018">
    <property type="protein sequence ID" value="SEL93555.1"/>
    <property type="molecule type" value="Genomic_DNA"/>
</dbReference>
<gene>
    <name evidence="1" type="ORF">SAMN05192542_11852</name>
</gene>
<protein>
    <submittedName>
        <fullName evidence="1">Uncharacterized protein</fullName>
    </submittedName>
</protein>
<organism evidence="1 2">
    <name type="scientific">Paraburkholderia caballeronis</name>
    <dbReference type="NCBI Taxonomy" id="416943"/>
    <lineage>
        <taxon>Bacteria</taxon>
        <taxon>Pseudomonadati</taxon>
        <taxon>Pseudomonadota</taxon>
        <taxon>Betaproteobacteria</taxon>
        <taxon>Burkholderiales</taxon>
        <taxon>Burkholderiaceae</taxon>
        <taxon>Paraburkholderia</taxon>
    </lineage>
</organism>
<dbReference type="Proteomes" id="UP000199120">
    <property type="component" value="Unassembled WGS sequence"/>
</dbReference>
<dbReference type="RefSeq" id="WP_090545259.1">
    <property type="nucleotide sequence ID" value="NZ_FNSR01000001.1"/>
</dbReference>
<name>A0A1H7UA23_9BURK</name>